<protein>
    <submittedName>
        <fullName evidence="1">Uncharacterized protein</fullName>
    </submittedName>
</protein>
<evidence type="ECO:0000313" key="1">
    <source>
        <dbReference type="EMBL" id="QCE06062.1"/>
    </source>
</evidence>
<evidence type="ECO:0000313" key="2">
    <source>
        <dbReference type="Proteomes" id="UP000501690"/>
    </source>
</evidence>
<dbReference type="AlphaFoldDB" id="A0A4D6MZG3"/>
<keyword evidence="2" id="KW-1185">Reference proteome</keyword>
<sequence length="202" mass="22768">MNEMTLHLLESMDFATGIQVSNEFQRLANPSLIMSSNYAEAKLEMEQCSVRSKNVLIHKENKNWKRIFGSMPTMRSMIQRFLHKVQVEAEQVQCEAAEVDAHEEVVEVEAHAEVEFEDANGLNRDSVEGLGVVDVDLNVASDVEVEGDIEVEAMSESDDSSRVGQIARGKQLGMKKTTMKGQEVVHSRHLYCQKVWRVTNGK</sequence>
<dbReference type="EMBL" id="CP039353">
    <property type="protein sequence ID" value="QCE06062.1"/>
    <property type="molecule type" value="Genomic_DNA"/>
</dbReference>
<proteinExistence type="predicted"/>
<accession>A0A4D6MZG3</accession>
<dbReference type="Proteomes" id="UP000501690">
    <property type="component" value="Linkage Group LG9"/>
</dbReference>
<gene>
    <name evidence="1" type="ORF">DEO72_LG9g1071</name>
</gene>
<reference evidence="1 2" key="1">
    <citation type="submission" date="2019-04" db="EMBL/GenBank/DDBJ databases">
        <title>An improved genome assembly and genetic linkage map for asparagus bean, Vigna unguiculata ssp. sesquipedialis.</title>
        <authorList>
            <person name="Xia Q."/>
            <person name="Zhang R."/>
            <person name="Dong Y."/>
        </authorList>
    </citation>
    <scope>NUCLEOTIDE SEQUENCE [LARGE SCALE GENOMIC DNA]</scope>
    <source>
        <tissue evidence="1">Leaf</tissue>
    </source>
</reference>
<organism evidence="1 2">
    <name type="scientific">Vigna unguiculata</name>
    <name type="common">Cowpea</name>
    <dbReference type="NCBI Taxonomy" id="3917"/>
    <lineage>
        <taxon>Eukaryota</taxon>
        <taxon>Viridiplantae</taxon>
        <taxon>Streptophyta</taxon>
        <taxon>Embryophyta</taxon>
        <taxon>Tracheophyta</taxon>
        <taxon>Spermatophyta</taxon>
        <taxon>Magnoliopsida</taxon>
        <taxon>eudicotyledons</taxon>
        <taxon>Gunneridae</taxon>
        <taxon>Pentapetalae</taxon>
        <taxon>rosids</taxon>
        <taxon>fabids</taxon>
        <taxon>Fabales</taxon>
        <taxon>Fabaceae</taxon>
        <taxon>Papilionoideae</taxon>
        <taxon>50 kb inversion clade</taxon>
        <taxon>NPAAA clade</taxon>
        <taxon>indigoferoid/millettioid clade</taxon>
        <taxon>Phaseoleae</taxon>
        <taxon>Vigna</taxon>
    </lineage>
</organism>
<name>A0A4D6MZG3_VIGUN</name>